<dbReference type="Pfam" id="PF00990">
    <property type="entry name" value="GGDEF"/>
    <property type="match status" value="1"/>
</dbReference>
<dbReference type="InterPro" id="IPR000160">
    <property type="entry name" value="GGDEF_dom"/>
</dbReference>
<dbReference type="InterPro" id="IPR050469">
    <property type="entry name" value="Diguanylate_Cyclase"/>
</dbReference>
<accession>A0A2U2BZI8</accession>
<organism evidence="5 6">
    <name type="scientific">Aliarcobacter skirrowii</name>
    <dbReference type="NCBI Taxonomy" id="28200"/>
    <lineage>
        <taxon>Bacteria</taxon>
        <taxon>Pseudomonadati</taxon>
        <taxon>Campylobacterota</taxon>
        <taxon>Epsilonproteobacteria</taxon>
        <taxon>Campylobacterales</taxon>
        <taxon>Arcobacteraceae</taxon>
        <taxon>Aliarcobacter</taxon>
    </lineage>
</organism>
<name>A0A2U2BZI8_9BACT</name>
<dbReference type="SMART" id="SM00267">
    <property type="entry name" value="GGDEF"/>
    <property type="match status" value="1"/>
</dbReference>
<dbReference type="SUPFAM" id="SSF55073">
    <property type="entry name" value="Nucleotide cyclase"/>
    <property type="match status" value="1"/>
</dbReference>
<feature type="domain" description="GGDEF" evidence="4">
    <location>
        <begin position="379"/>
        <end position="505"/>
    </location>
</feature>
<dbReference type="CDD" id="cd01949">
    <property type="entry name" value="GGDEF"/>
    <property type="match status" value="1"/>
</dbReference>
<dbReference type="InterPro" id="IPR043128">
    <property type="entry name" value="Rev_trsase/Diguanyl_cyclase"/>
</dbReference>
<dbReference type="RefSeq" id="WP_109158577.1">
    <property type="nucleotide sequence ID" value="NZ_QEYI01000006.1"/>
</dbReference>
<dbReference type="Gene3D" id="3.30.70.270">
    <property type="match status" value="1"/>
</dbReference>
<comment type="caution">
    <text evidence="5">The sequence shown here is derived from an EMBL/GenBank/DDBJ whole genome shotgun (WGS) entry which is preliminary data.</text>
</comment>
<dbReference type="InterPro" id="IPR029787">
    <property type="entry name" value="Nucleotide_cyclase"/>
</dbReference>
<dbReference type="PANTHER" id="PTHR45138:SF9">
    <property type="entry name" value="DIGUANYLATE CYCLASE DGCM-RELATED"/>
    <property type="match status" value="1"/>
</dbReference>
<dbReference type="InterPro" id="IPR029150">
    <property type="entry name" value="dCache_3"/>
</dbReference>
<dbReference type="AlphaFoldDB" id="A0A2U2BZI8"/>
<dbReference type="GO" id="GO:0043709">
    <property type="term" value="P:cell adhesion involved in single-species biofilm formation"/>
    <property type="evidence" value="ECO:0007669"/>
    <property type="project" value="TreeGrafter"/>
</dbReference>
<dbReference type="FunFam" id="3.30.70.270:FF:000001">
    <property type="entry name" value="Diguanylate cyclase domain protein"/>
    <property type="match status" value="1"/>
</dbReference>
<keyword evidence="3" id="KW-0812">Transmembrane</keyword>
<evidence type="ECO:0000256" key="1">
    <source>
        <dbReference type="ARBA" id="ARBA00012528"/>
    </source>
</evidence>
<dbReference type="STRING" id="28200.GCA_001572935_00380"/>
<dbReference type="EMBL" id="QEYI01000006">
    <property type="protein sequence ID" value="PWE20655.1"/>
    <property type="molecule type" value="Genomic_DNA"/>
</dbReference>
<sequence>MRTRKTILFLILFLIAIETIFYLSIEHFNEIKIEKIKNSQIEKLNSELNIILNFNQKFATMIVDEILYQEKIKNLLKNLNSANETVKNRTRNELLNNLYSTYNRLVQHDFRQLHFHDKYGNSFLRFHSPQNYGDNLLDVRATVKKANETKKPQFGFEEGKVQNGFRNVFPIIIDNEFYGTVELSNSFNAMHHFLHRTYPYEYKLIISKDYVNKRAFKQIAEQYYISSSVSDKFYEEKIKECEIEAIDKKTVSLIDAKIKENFSQKLDSFEAFVEDFNIKNEWYLVTFLPIFDFDQSINTYVLSYSKNSIINDTKQESFSLFITLNLILSLLIILYILRVNYIQKNIFIKKAYTDTLTKLFNRSKFNVDLDKIIKEKRFCEYSVIMYDIDFFKKVNDTYGHDIGDIVLQEFSDVTKKAIRTTDLVYRWGGEEFIAIIESNSKENLILVAEKMRVAVENFNFTKIGKLTSSFGIAIPKKDDTKDSLLKRADDNLYKAKQTGRNKVVI</sequence>
<dbReference type="EC" id="2.7.7.65" evidence="1"/>
<dbReference type="PANTHER" id="PTHR45138">
    <property type="entry name" value="REGULATORY COMPONENTS OF SENSORY TRANSDUCTION SYSTEM"/>
    <property type="match status" value="1"/>
</dbReference>
<dbReference type="NCBIfam" id="TIGR00254">
    <property type="entry name" value="GGDEF"/>
    <property type="match status" value="1"/>
</dbReference>
<evidence type="ECO:0000313" key="6">
    <source>
        <dbReference type="Proteomes" id="UP000245014"/>
    </source>
</evidence>
<evidence type="ECO:0000313" key="5">
    <source>
        <dbReference type="EMBL" id="PWE20655.1"/>
    </source>
</evidence>
<dbReference type="Pfam" id="PF14827">
    <property type="entry name" value="dCache_3"/>
    <property type="match status" value="1"/>
</dbReference>
<dbReference type="PROSITE" id="PS50887">
    <property type="entry name" value="GGDEF"/>
    <property type="match status" value="1"/>
</dbReference>
<reference evidence="5 6" key="1">
    <citation type="submission" date="2018-05" db="EMBL/GenBank/DDBJ databases">
        <title>Antimicrobial susceptibility testing and genomic analysis of Arcobacter skirrowii strains and one Arcobacter butzleri isolated from German poultry farms.</title>
        <authorList>
            <person name="Haenel I."/>
            <person name="Hotzel H."/>
            <person name="Tomaso H."/>
            <person name="Busch A."/>
        </authorList>
    </citation>
    <scope>NUCLEOTIDE SEQUENCE [LARGE SCALE GENOMIC DNA]</scope>
    <source>
        <strain evidence="6">v</strain>
    </source>
</reference>
<evidence type="ECO:0000256" key="3">
    <source>
        <dbReference type="SAM" id="Phobius"/>
    </source>
</evidence>
<feature type="transmembrane region" description="Helical" evidence="3">
    <location>
        <begin position="318"/>
        <end position="337"/>
    </location>
</feature>
<dbReference type="Proteomes" id="UP000245014">
    <property type="component" value="Unassembled WGS sequence"/>
</dbReference>
<evidence type="ECO:0000256" key="2">
    <source>
        <dbReference type="ARBA" id="ARBA00034247"/>
    </source>
</evidence>
<comment type="catalytic activity">
    <reaction evidence="2">
        <text>2 GTP = 3',3'-c-di-GMP + 2 diphosphate</text>
        <dbReference type="Rhea" id="RHEA:24898"/>
        <dbReference type="ChEBI" id="CHEBI:33019"/>
        <dbReference type="ChEBI" id="CHEBI:37565"/>
        <dbReference type="ChEBI" id="CHEBI:58805"/>
        <dbReference type="EC" id="2.7.7.65"/>
    </reaction>
</comment>
<keyword evidence="3" id="KW-0472">Membrane</keyword>
<dbReference type="GO" id="GO:0005886">
    <property type="term" value="C:plasma membrane"/>
    <property type="evidence" value="ECO:0007669"/>
    <property type="project" value="TreeGrafter"/>
</dbReference>
<dbReference type="GO" id="GO:0052621">
    <property type="term" value="F:diguanylate cyclase activity"/>
    <property type="evidence" value="ECO:0007669"/>
    <property type="project" value="UniProtKB-EC"/>
</dbReference>
<feature type="transmembrane region" description="Helical" evidence="3">
    <location>
        <begin position="7"/>
        <end position="25"/>
    </location>
</feature>
<protein>
    <recommendedName>
        <fullName evidence="1">diguanylate cyclase</fullName>
        <ecNumber evidence="1">2.7.7.65</ecNumber>
    </recommendedName>
</protein>
<proteinExistence type="predicted"/>
<keyword evidence="3" id="KW-1133">Transmembrane helix</keyword>
<evidence type="ECO:0000259" key="4">
    <source>
        <dbReference type="PROSITE" id="PS50887"/>
    </source>
</evidence>
<dbReference type="GO" id="GO:1902201">
    <property type="term" value="P:negative regulation of bacterial-type flagellum-dependent cell motility"/>
    <property type="evidence" value="ECO:0007669"/>
    <property type="project" value="TreeGrafter"/>
</dbReference>
<gene>
    <name evidence="5" type="ORF">DF188_07535</name>
</gene>